<name>A0ABT5X245_9ENTE</name>
<evidence type="ECO:0000256" key="4">
    <source>
        <dbReference type="ARBA" id="ARBA00023139"/>
    </source>
</evidence>
<evidence type="ECO:0000256" key="3">
    <source>
        <dbReference type="ARBA" id="ARBA00023136"/>
    </source>
</evidence>
<dbReference type="SUPFAM" id="SSF53850">
    <property type="entry name" value="Periplasmic binding protein-like II"/>
    <property type="match status" value="1"/>
</dbReference>
<keyword evidence="2 6" id="KW-0732">Signal</keyword>
<keyword evidence="4" id="KW-0564">Palmitate</keyword>
<feature type="signal peptide" evidence="6">
    <location>
        <begin position="1"/>
        <end position="20"/>
    </location>
</feature>
<protein>
    <submittedName>
        <fullName evidence="7">Extracellular solute-binding protein</fullName>
    </submittedName>
</protein>
<dbReference type="InterPro" id="IPR050490">
    <property type="entry name" value="Bact_solute-bd_prot1"/>
</dbReference>
<dbReference type="PANTHER" id="PTHR43649">
    <property type="entry name" value="ARABINOSE-BINDING PROTEIN-RELATED"/>
    <property type="match status" value="1"/>
</dbReference>
<dbReference type="RefSeq" id="WP_275471663.1">
    <property type="nucleotide sequence ID" value="NZ_JAPDSH010000005.1"/>
</dbReference>
<keyword evidence="3" id="KW-0472">Membrane</keyword>
<dbReference type="EMBL" id="JAPDSH010000005">
    <property type="protein sequence ID" value="MDF0480074.1"/>
    <property type="molecule type" value="Genomic_DNA"/>
</dbReference>
<evidence type="ECO:0000256" key="2">
    <source>
        <dbReference type="ARBA" id="ARBA00022729"/>
    </source>
</evidence>
<keyword evidence="5" id="KW-0449">Lipoprotein</keyword>
<gene>
    <name evidence="7" type="ORF">OL233_07185</name>
</gene>
<organism evidence="7 8">
    <name type="scientific">Vagococcus proximus</name>
    <dbReference type="NCBI Taxonomy" id="2991417"/>
    <lineage>
        <taxon>Bacteria</taxon>
        <taxon>Bacillati</taxon>
        <taxon>Bacillota</taxon>
        <taxon>Bacilli</taxon>
        <taxon>Lactobacillales</taxon>
        <taxon>Enterococcaceae</taxon>
        <taxon>Vagococcus</taxon>
    </lineage>
</organism>
<accession>A0ABT5X245</accession>
<dbReference type="Gene3D" id="3.40.190.10">
    <property type="entry name" value="Periplasmic binding protein-like II"/>
    <property type="match status" value="2"/>
</dbReference>
<reference evidence="7" key="1">
    <citation type="submission" date="2022-10" db="EMBL/GenBank/DDBJ databases">
        <title>Vagococcus sp. isolated from poultry meat.</title>
        <authorList>
            <person name="Johansson P."/>
            <person name="Bjorkroth J."/>
        </authorList>
    </citation>
    <scope>NUCLEOTIDE SEQUENCE</scope>
    <source>
        <strain evidence="7">PNs007</strain>
    </source>
</reference>
<dbReference type="InterPro" id="IPR006059">
    <property type="entry name" value="SBP"/>
</dbReference>
<dbReference type="PROSITE" id="PS51257">
    <property type="entry name" value="PROKAR_LIPOPROTEIN"/>
    <property type="match status" value="1"/>
</dbReference>
<comment type="caution">
    <text evidence="7">The sequence shown here is derived from an EMBL/GenBank/DDBJ whole genome shotgun (WGS) entry which is preliminary data.</text>
</comment>
<evidence type="ECO:0000256" key="5">
    <source>
        <dbReference type="ARBA" id="ARBA00023288"/>
    </source>
</evidence>
<dbReference type="Pfam" id="PF01547">
    <property type="entry name" value="SBP_bac_1"/>
    <property type="match status" value="1"/>
</dbReference>
<evidence type="ECO:0000313" key="8">
    <source>
        <dbReference type="Proteomes" id="UP001147148"/>
    </source>
</evidence>
<proteinExistence type="predicted"/>
<evidence type="ECO:0000313" key="7">
    <source>
        <dbReference type="EMBL" id="MDF0480074.1"/>
    </source>
</evidence>
<evidence type="ECO:0000256" key="6">
    <source>
        <dbReference type="SAM" id="SignalP"/>
    </source>
</evidence>
<feature type="chain" id="PRO_5046664940" evidence="6">
    <location>
        <begin position="21"/>
        <end position="541"/>
    </location>
</feature>
<dbReference type="Proteomes" id="UP001147148">
    <property type="component" value="Unassembled WGS sequence"/>
</dbReference>
<dbReference type="PANTHER" id="PTHR43649:SF33">
    <property type="entry name" value="POLYGALACTURONAN_RHAMNOGALACTURONAN-BINDING PROTEIN YTCQ"/>
    <property type="match status" value="1"/>
</dbReference>
<evidence type="ECO:0000256" key="1">
    <source>
        <dbReference type="ARBA" id="ARBA00022475"/>
    </source>
</evidence>
<sequence>MLTKKTRLMMVGLLVSGVLVGCGSNDKKAKDSKDSGIEVNEKGMPIVKENLKMTMMAPGAGVAEWKDLSMLKDYSKMTNIDFKYTTPPLSDFATKLNLAFASGDLPDIIFGAGGNLSSGMELDYGQQGILVELEDLIPKYAPNLNKLMDEDPSIRKSITTPDGHIYSLPSVVRSSTGIWPRWPLWYNGEWLENLDVKELPKTTEEFYKLLVRFRDEDPNGNGKKDEIPISDEKMDSIRPWLMGAFGMKDQGIEEVDGKVRYAAMTDNYKEFVTYMNRLYKEGLLDSEIYSQSEEQKKGKGQDDRLGVFADWFSYFSTGQTEAEGLKNPMFQPLTSPVSKKAVVPGSPRLVRGTFVITKDNPSPEASLRWADHFYTEEGYELLNRGTEGDLWEYVKNDKGEEVKVYTKNYDVAKAEENRGKVSPSYGINVPGLEPDLEPINVDPNDPGSVEFSNFIAKETEEKIVPNAEVPFPLIYLTKEEQDKVSATSTDIRTYVEQMEAKFITGVEPISNWDKYVETLKSMDMDAFVKIYQDGYDRWAKS</sequence>
<keyword evidence="8" id="KW-1185">Reference proteome</keyword>
<keyword evidence="1" id="KW-1003">Cell membrane</keyword>